<keyword evidence="3 7" id="KW-0347">Helicase</keyword>
<dbReference type="Gene3D" id="3.40.50.300">
    <property type="entry name" value="P-loop containing nucleotide triphosphate hydrolases"/>
    <property type="match status" value="3"/>
</dbReference>
<sequence>MQRWKLSYVGYRLLAESRSSTLTKEKRENVYRLCQDYEKLKTQRGEFDLGDLLNDIHHRLKNRNYEGDKMDLVYIDEVQDLSMRQISLFKYICENVDEGFIFAGDTTQTIARGIDFRFQDIRSLFYKEFLSTKTSHKCEKGLVNEIFQLKQNFRTHAAVLDLAQSVIDVIYHYFIHSVDKLEPEISLISGEAPVLLECDSDENAIMTIFGDTGTSGNFFGFGADQVILVRDDCAKTEICESVGKMHLCSLYWSDVLLYNFFGTSPLNDQWRVIYEYMKKYGWLNEKLPQSFPTFSEERHNVLCSELKQLYVAITRTRQRLWICENKKELSKPMFDYWKMKGLVQIRKLDSSVAQSMWVASTPQEWRERGDKMDLVYIDEVQDLSMRQISLFKYICENVDEGFIFAGDTTQTIARGIDFRFQDIRSLFYKEFLSTKTSHKCEKADKLEPEISHISGEAPILLECDSEENAIMTIFGDTETSGNFFGFGADQVILVRDDCAKTEIYESVGKNELLLTILECKGLEFQDVLLYNFFGTSPLNDQWRVIYEYMKKHGWLNEKLPQSFPTFSEERHNVLCSELKQLYVAITRTRQRLWICENKKELSKPMFDYWKMKGLVQIRKLDSSVAQSMWVASTPQEWWERAYGFQLFYENNFVMATLCFERAGDITWEKLAKAFGLRASADQIRGTNHESFLGYVREAAGIFDSIRKFESAASCYCDLGEFEIAGNLLF</sequence>
<dbReference type="AlphaFoldDB" id="A0A2U1KAC9"/>
<dbReference type="Pfam" id="PF00580">
    <property type="entry name" value="UvrD-helicase"/>
    <property type="match status" value="1"/>
</dbReference>
<dbReference type="InterPro" id="IPR027417">
    <property type="entry name" value="P-loop_NTPase"/>
</dbReference>
<keyword evidence="2 7" id="KW-0378">Hydrolase</keyword>
<dbReference type="EMBL" id="PKPP01026107">
    <property type="protein sequence ID" value="PWA31081.1"/>
    <property type="molecule type" value="Genomic_DNA"/>
</dbReference>
<feature type="domain" description="UvrD-like helicase C-terminal" evidence="6">
    <location>
        <begin position="513"/>
        <end position="598"/>
    </location>
</feature>
<evidence type="ECO:0000259" key="6">
    <source>
        <dbReference type="Pfam" id="PF13361"/>
    </source>
</evidence>
<evidence type="ECO:0000256" key="3">
    <source>
        <dbReference type="ARBA" id="ARBA00022806"/>
    </source>
</evidence>
<proteinExistence type="predicted"/>
<name>A0A2U1KAC9_ARTAN</name>
<gene>
    <name evidence="7" type="ORF">CTI12_AA626040</name>
</gene>
<dbReference type="InterPro" id="IPR014016">
    <property type="entry name" value="UvrD-like_ATP-bd"/>
</dbReference>
<organism evidence="7 8">
    <name type="scientific">Artemisia annua</name>
    <name type="common">Sweet wormwood</name>
    <dbReference type="NCBI Taxonomy" id="35608"/>
    <lineage>
        <taxon>Eukaryota</taxon>
        <taxon>Viridiplantae</taxon>
        <taxon>Streptophyta</taxon>
        <taxon>Embryophyta</taxon>
        <taxon>Tracheophyta</taxon>
        <taxon>Spermatophyta</taxon>
        <taxon>Magnoliopsida</taxon>
        <taxon>eudicotyledons</taxon>
        <taxon>Gunneridae</taxon>
        <taxon>Pentapetalae</taxon>
        <taxon>asterids</taxon>
        <taxon>campanulids</taxon>
        <taxon>Asterales</taxon>
        <taxon>Asteraceae</taxon>
        <taxon>Asteroideae</taxon>
        <taxon>Anthemideae</taxon>
        <taxon>Artemisiinae</taxon>
        <taxon>Artemisia</taxon>
    </lineage>
</organism>
<comment type="caution">
    <text evidence="7">The sequence shown here is derived from an EMBL/GenBank/DDBJ whole genome shotgun (WGS) entry which is preliminary data.</text>
</comment>
<dbReference type="Pfam" id="PF13361">
    <property type="entry name" value="UvrD_C"/>
    <property type="match status" value="1"/>
</dbReference>
<feature type="domain" description="UvrD-like helicase ATP-binding" evidence="5">
    <location>
        <begin position="21"/>
        <end position="110"/>
    </location>
</feature>
<dbReference type="STRING" id="35608.A0A2U1KAC9"/>
<dbReference type="InterPro" id="IPR039904">
    <property type="entry name" value="TRANK1"/>
</dbReference>
<dbReference type="InterPro" id="IPR014017">
    <property type="entry name" value="DNA_helicase_UvrD-like_C"/>
</dbReference>
<dbReference type="SUPFAM" id="SSF52540">
    <property type="entry name" value="P-loop containing nucleoside triphosphate hydrolases"/>
    <property type="match status" value="2"/>
</dbReference>
<evidence type="ECO:0000313" key="8">
    <source>
        <dbReference type="Proteomes" id="UP000245207"/>
    </source>
</evidence>
<evidence type="ECO:0000256" key="1">
    <source>
        <dbReference type="ARBA" id="ARBA00022741"/>
    </source>
</evidence>
<reference evidence="7 8" key="1">
    <citation type="journal article" date="2018" name="Mol. Plant">
        <title>The genome of Artemisia annua provides insight into the evolution of Asteraceae family and artemisinin biosynthesis.</title>
        <authorList>
            <person name="Shen Q."/>
            <person name="Zhang L."/>
            <person name="Liao Z."/>
            <person name="Wang S."/>
            <person name="Yan T."/>
            <person name="Shi P."/>
            <person name="Liu M."/>
            <person name="Fu X."/>
            <person name="Pan Q."/>
            <person name="Wang Y."/>
            <person name="Lv Z."/>
            <person name="Lu X."/>
            <person name="Zhang F."/>
            <person name="Jiang W."/>
            <person name="Ma Y."/>
            <person name="Chen M."/>
            <person name="Hao X."/>
            <person name="Li L."/>
            <person name="Tang Y."/>
            <person name="Lv G."/>
            <person name="Zhou Y."/>
            <person name="Sun X."/>
            <person name="Brodelius P.E."/>
            <person name="Rose J.K.C."/>
            <person name="Tang K."/>
        </authorList>
    </citation>
    <scope>NUCLEOTIDE SEQUENCE [LARGE SCALE GENOMIC DNA]</scope>
    <source>
        <strain evidence="8">cv. Huhao1</strain>
        <tissue evidence="7">Leaf</tissue>
    </source>
</reference>
<accession>A0A2U1KAC9</accession>
<dbReference type="GO" id="GO:0004386">
    <property type="term" value="F:helicase activity"/>
    <property type="evidence" value="ECO:0007669"/>
    <property type="project" value="UniProtKB-KW"/>
</dbReference>
<dbReference type="PANTHER" id="PTHR21529">
    <property type="entry name" value="MAMMARY TURMOR VIRUS RECEPTOR HOMOLOG 1, 2 MTVR1, 2"/>
    <property type="match status" value="1"/>
</dbReference>
<evidence type="ECO:0000313" key="7">
    <source>
        <dbReference type="EMBL" id="PWA31081.1"/>
    </source>
</evidence>
<dbReference type="OrthoDB" id="3156807at2759"/>
<dbReference type="GO" id="GO:0005524">
    <property type="term" value="F:ATP binding"/>
    <property type="evidence" value="ECO:0007669"/>
    <property type="project" value="UniProtKB-KW"/>
</dbReference>
<keyword evidence="8" id="KW-1185">Reference proteome</keyword>
<keyword evidence="4 7" id="KW-0067">ATP-binding</keyword>
<keyword evidence="1" id="KW-0547">Nucleotide-binding</keyword>
<evidence type="ECO:0000256" key="4">
    <source>
        <dbReference type="ARBA" id="ARBA00022840"/>
    </source>
</evidence>
<protein>
    <submittedName>
        <fullName evidence="7">UvrD-like Helicase, ATP-binding domain, P-loop containing nucleoside triphosphate hydrolase</fullName>
    </submittedName>
</protein>
<dbReference type="Proteomes" id="UP000245207">
    <property type="component" value="Unassembled WGS sequence"/>
</dbReference>
<evidence type="ECO:0000256" key="2">
    <source>
        <dbReference type="ARBA" id="ARBA00022801"/>
    </source>
</evidence>
<dbReference type="PANTHER" id="PTHR21529:SF4">
    <property type="entry name" value="TPR AND ANKYRIN REPEAT-CONTAINING PROTEIN 1"/>
    <property type="match status" value="1"/>
</dbReference>
<evidence type="ECO:0000259" key="5">
    <source>
        <dbReference type="Pfam" id="PF00580"/>
    </source>
</evidence>
<dbReference type="GO" id="GO:0016787">
    <property type="term" value="F:hydrolase activity"/>
    <property type="evidence" value="ECO:0007669"/>
    <property type="project" value="UniProtKB-KW"/>
</dbReference>